<proteinExistence type="inferred from homology"/>
<evidence type="ECO:0000313" key="14">
    <source>
        <dbReference type="Proteomes" id="UP001159641"/>
    </source>
</evidence>
<dbReference type="PANTHER" id="PTHR44390">
    <property type="entry name" value="CENTROSOMAL PROTEIN OF 41 KDA"/>
    <property type="match status" value="1"/>
</dbReference>
<evidence type="ECO:0000256" key="2">
    <source>
        <dbReference type="ARBA" id="ARBA00004300"/>
    </source>
</evidence>
<evidence type="ECO:0000256" key="8">
    <source>
        <dbReference type="ARBA" id="ARBA00023212"/>
    </source>
</evidence>
<evidence type="ECO:0000313" key="13">
    <source>
        <dbReference type="EMBL" id="KAJ8782989.1"/>
    </source>
</evidence>
<dbReference type="AlphaFoldDB" id="A0AB34GX59"/>
<dbReference type="EMBL" id="JAIQCJ010002089">
    <property type="protein sequence ID" value="KAJ8782989.1"/>
    <property type="molecule type" value="Genomic_DNA"/>
</dbReference>
<dbReference type="PROSITE" id="PS50206">
    <property type="entry name" value="RHODANESE_3"/>
    <property type="match status" value="1"/>
</dbReference>
<dbReference type="InterPro" id="IPR036873">
    <property type="entry name" value="Rhodanese-like_dom_sf"/>
</dbReference>
<evidence type="ECO:0000256" key="5">
    <source>
        <dbReference type="ARBA" id="ARBA00022794"/>
    </source>
</evidence>
<evidence type="ECO:0000256" key="11">
    <source>
        <dbReference type="SAM" id="MobiDB-lite"/>
    </source>
</evidence>
<feature type="domain" description="Rhodanese" evidence="12">
    <location>
        <begin position="45"/>
        <end position="99"/>
    </location>
</feature>
<dbReference type="CDD" id="cd00158">
    <property type="entry name" value="RHOD"/>
    <property type="match status" value="1"/>
</dbReference>
<evidence type="ECO:0000256" key="3">
    <source>
        <dbReference type="ARBA" id="ARBA00022448"/>
    </source>
</evidence>
<feature type="region of interest" description="Disordered" evidence="11">
    <location>
        <begin position="85"/>
        <end position="134"/>
    </location>
</feature>
<comment type="subcellular location">
    <subcellularLocation>
        <location evidence="1">Cytoplasm</location>
        <location evidence="1">Cytoskeleton</location>
        <location evidence="1">Cilium basal body</location>
    </subcellularLocation>
    <subcellularLocation>
        <location evidence="2">Cytoplasm</location>
        <location evidence="2">Cytoskeleton</location>
        <location evidence="2">Microtubule organizing center</location>
        <location evidence="2">Centrosome</location>
    </subcellularLocation>
</comment>
<comment type="similarity">
    <text evidence="10">Belongs to the CEP41 family.</text>
</comment>
<evidence type="ECO:0000259" key="12">
    <source>
        <dbReference type="PROSITE" id="PS50206"/>
    </source>
</evidence>
<comment type="caution">
    <text evidence="13">The sequence shown here is derived from an EMBL/GenBank/DDBJ whole genome shotgun (WGS) entry which is preliminary data.</text>
</comment>
<feature type="compositionally biased region" description="Polar residues" evidence="11">
    <location>
        <begin position="87"/>
        <end position="97"/>
    </location>
</feature>
<evidence type="ECO:0000256" key="7">
    <source>
        <dbReference type="ARBA" id="ARBA00023069"/>
    </source>
</evidence>
<evidence type="ECO:0000256" key="1">
    <source>
        <dbReference type="ARBA" id="ARBA00004120"/>
    </source>
</evidence>
<keyword evidence="14" id="KW-1185">Reference proteome</keyword>
<evidence type="ECO:0000256" key="6">
    <source>
        <dbReference type="ARBA" id="ARBA00022927"/>
    </source>
</evidence>
<keyword evidence="6" id="KW-0653">Protein transport</keyword>
<dbReference type="SUPFAM" id="SSF52821">
    <property type="entry name" value="Rhodanese/Cell cycle control phosphatase"/>
    <property type="match status" value="1"/>
</dbReference>
<dbReference type="PANTHER" id="PTHR44390:SF1">
    <property type="entry name" value="CENTROSOMAL PROTEIN OF 41 KDA"/>
    <property type="match status" value="1"/>
</dbReference>
<accession>A0AB34GX59</accession>
<dbReference type="InterPro" id="IPR051889">
    <property type="entry name" value="CEP41"/>
</dbReference>
<keyword evidence="7" id="KW-0969">Cilium</keyword>
<keyword evidence="5" id="KW-0970">Cilium biogenesis/degradation</keyword>
<evidence type="ECO:0000256" key="10">
    <source>
        <dbReference type="ARBA" id="ARBA00038465"/>
    </source>
</evidence>
<reference evidence="13 14" key="1">
    <citation type="submission" date="2022-11" db="EMBL/GenBank/DDBJ databases">
        <title>Whole genome sequence of Eschrichtius robustus ER-17-0199.</title>
        <authorList>
            <person name="Bruniche-Olsen A."/>
            <person name="Black A.N."/>
            <person name="Fields C.J."/>
            <person name="Walden K."/>
            <person name="Dewoody J.A."/>
        </authorList>
    </citation>
    <scope>NUCLEOTIDE SEQUENCE [LARGE SCALE GENOMIC DNA]</scope>
    <source>
        <strain evidence="13">ER-17-0199</strain>
        <tissue evidence="13">Blubber</tissue>
    </source>
</reference>
<dbReference type="GO" id="GO:0036064">
    <property type="term" value="C:ciliary basal body"/>
    <property type="evidence" value="ECO:0007669"/>
    <property type="project" value="TreeGrafter"/>
</dbReference>
<name>A0AB34GX59_ESCRO</name>
<dbReference type="Proteomes" id="UP001159641">
    <property type="component" value="Unassembled WGS sequence"/>
</dbReference>
<sequence length="134" mass="14109">MDSGSPPSGPGVISGVGELDLDKGLVKKVEPSTKDKPYPDCPFLLLDKNAHGKIIILYDDDERLASQAATTMCERGFENLFMLSGGRLNQGNASGRNSKVPGARSGQNLPAGGPASHQNPRSLGSGHLQGKPWK</sequence>
<dbReference type="GO" id="GO:0060271">
    <property type="term" value="P:cilium assembly"/>
    <property type="evidence" value="ECO:0007669"/>
    <property type="project" value="TreeGrafter"/>
</dbReference>
<evidence type="ECO:0000256" key="4">
    <source>
        <dbReference type="ARBA" id="ARBA00022490"/>
    </source>
</evidence>
<gene>
    <name evidence="13" type="ORF">J1605_009597</name>
</gene>
<keyword evidence="3" id="KW-0813">Transport</keyword>
<dbReference type="GO" id="GO:0015031">
    <property type="term" value="P:protein transport"/>
    <property type="evidence" value="ECO:0007669"/>
    <property type="project" value="UniProtKB-KW"/>
</dbReference>
<keyword evidence="8" id="KW-0206">Cytoskeleton</keyword>
<organism evidence="13 14">
    <name type="scientific">Eschrichtius robustus</name>
    <name type="common">California gray whale</name>
    <name type="synonym">Eschrichtius gibbosus</name>
    <dbReference type="NCBI Taxonomy" id="9764"/>
    <lineage>
        <taxon>Eukaryota</taxon>
        <taxon>Metazoa</taxon>
        <taxon>Chordata</taxon>
        <taxon>Craniata</taxon>
        <taxon>Vertebrata</taxon>
        <taxon>Euteleostomi</taxon>
        <taxon>Mammalia</taxon>
        <taxon>Eutheria</taxon>
        <taxon>Laurasiatheria</taxon>
        <taxon>Artiodactyla</taxon>
        <taxon>Whippomorpha</taxon>
        <taxon>Cetacea</taxon>
        <taxon>Mysticeti</taxon>
        <taxon>Eschrichtiidae</taxon>
        <taxon>Eschrichtius</taxon>
    </lineage>
</organism>
<keyword evidence="9" id="KW-0966">Cell projection</keyword>
<evidence type="ECO:0000256" key="9">
    <source>
        <dbReference type="ARBA" id="ARBA00023273"/>
    </source>
</evidence>
<dbReference type="GO" id="GO:0005813">
    <property type="term" value="C:centrosome"/>
    <property type="evidence" value="ECO:0007669"/>
    <property type="project" value="UniProtKB-SubCell"/>
</dbReference>
<protein>
    <recommendedName>
        <fullName evidence="12">Rhodanese domain-containing protein</fullName>
    </recommendedName>
</protein>
<keyword evidence="4" id="KW-0963">Cytoplasm</keyword>
<dbReference type="InterPro" id="IPR001763">
    <property type="entry name" value="Rhodanese-like_dom"/>
</dbReference>